<organism evidence="2 3">
    <name type="scientific">Pseudomonas aeruginosa</name>
    <dbReference type="NCBI Taxonomy" id="287"/>
    <lineage>
        <taxon>Bacteria</taxon>
        <taxon>Pseudomonadati</taxon>
        <taxon>Pseudomonadota</taxon>
        <taxon>Gammaproteobacteria</taxon>
        <taxon>Pseudomonadales</taxon>
        <taxon>Pseudomonadaceae</taxon>
        <taxon>Pseudomonas</taxon>
    </lineage>
</organism>
<dbReference type="Proteomes" id="UP000253594">
    <property type="component" value="Unassembled WGS sequence"/>
</dbReference>
<dbReference type="AlphaFoldDB" id="A0A367M441"/>
<gene>
    <name evidence="2" type="ORF">DT376_24790</name>
</gene>
<dbReference type="EMBL" id="QORE01001029">
    <property type="protein sequence ID" value="RCI72245.1"/>
    <property type="molecule type" value="Genomic_DNA"/>
</dbReference>
<name>A0A367M441_PSEAI</name>
<evidence type="ECO:0000313" key="2">
    <source>
        <dbReference type="EMBL" id="RCI72245.1"/>
    </source>
</evidence>
<reference evidence="2 3" key="1">
    <citation type="submission" date="2018-07" db="EMBL/GenBank/DDBJ databases">
        <title>Mechanisms of high-level aminoglycoside resistance among Gram-negative pathogens in Brazil.</title>
        <authorList>
            <person name="Ballaben A.S."/>
            <person name="Darini A.L.C."/>
            <person name="Doi Y."/>
        </authorList>
    </citation>
    <scope>NUCLEOTIDE SEQUENCE [LARGE SCALE GENOMIC DNA]</scope>
    <source>
        <strain evidence="2 3">B2-305</strain>
    </source>
</reference>
<evidence type="ECO:0000259" key="1">
    <source>
        <dbReference type="Pfam" id="PF11726"/>
    </source>
</evidence>
<dbReference type="RefSeq" id="WP_071575334.1">
    <property type="nucleotide sequence ID" value="NZ_CAADOD010000215.1"/>
</dbReference>
<dbReference type="Pfam" id="PF11726">
    <property type="entry name" value="YagK_YfjJ_C"/>
    <property type="match status" value="1"/>
</dbReference>
<protein>
    <submittedName>
        <fullName evidence="2">Inovirus Gp2 family protein</fullName>
    </submittedName>
</protein>
<evidence type="ECO:0000313" key="3">
    <source>
        <dbReference type="Proteomes" id="UP000253594"/>
    </source>
</evidence>
<comment type="caution">
    <text evidence="2">The sequence shown here is derived from an EMBL/GenBank/DDBJ whole genome shotgun (WGS) entry which is preliminary data.</text>
</comment>
<sequence length="334" mass="38353">MTIPTAKIQRSQSDVCMLIDRLVQAIACTSQPAFIIAKTVSGVEEIKCTKLSWYFDSIYQMVNLFVGQQDYTYAESLQVFWQACQEIGLEYSPFGFTCLNEGENQYLSYHDAMNKLVSHIRQLLDVGPYKRRKDDRIYESNQKRESITAYCNEVLDQYSRTVVVRVNLYYHKFARARLRVEHVFEDLERLAKERGRNPIFNFEIGYICGVEQGKDMGFHIHAAFFFNGAKVRSDYAKAREIGALWTEITEGRGFWHSSNDEKLSYGSDLGVGTIRRDDALLRAGCIKAMHYLVKDTQPLLIRPRRGRVLRKGVKPSRSASQSIHCSEAHVASLV</sequence>
<accession>A0A367M441</accession>
<feature type="domain" description="YagK/YfjJ C-terminal" evidence="1">
    <location>
        <begin position="155"/>
        <end position="233"/>
    </location>
</feature>
<proteinExistence type="predicted"/>
<dbReference type="InterPro" id="IPR057271">
    <property type="entry name" value="YagK_YfjJ_C"/>
</dbReference>